<sequence length="189" mass="21480">MEQDLKQYAKQIGEKIKLLRTEKGFSREELADHVGVSKLTIGQIERGEGNPTVTVLWKIASGLAVPFAALLHIEHEVEISRVNDSMKLTDEHEVFTVEPTFQLYNARSLEMYRAVIRQDSMYEADSHSTGVYEYVTVLSGRLLMKIGETSYLIHPSETIKFHANQPHCYINESLDEPLVLQISISYQAP</sequence>
<keyword evidence="4" id="KW-1185">Reference proteome</keyword>
<feature type="domain" description="HTH cro/C1-type" evidence="2">
    <location>
        <begin position="16"/>
        <end position="70"/>
    </location>
</feature>
<dbReference type="CDD" id="cd00093">
    <property type="entry name" value="HTH_XRE"/>
    <property type="match status" value="1"/>
</dbReference>
<evidence type="ECO:0000259" key="2">
    <source>
        <dbReference type="PROSITE" id="PS50943"/>
    </source>
</evidence>
<dbReference type="Gene3D" id="2.60.120.10">
    <property type="entry name" value="Jelly Rolls"/>
    <property type="match status" value="1"/>
</dbReference>
<dbReference type="Pfam" id="PF07883">
    <property type="entry name" value="Cupin_2"/>
    <property type="match status" value="1"/>
</dbReference>
<dbReference type="RefSeq" id="WP_205187316.1">
    <property type="nucleotide sequence ID" value="NZ_JAFBFC010000004.1"/>
</dbReference>
<evidence type="ECO:0000313" key="3">
    <source>
        <dbReference type="EMBL" id="MBM7703439.1"/>
    </source>
</evidence>
<proteinExistence type="predicted"/>
<dbReference type="PANTHER" id="PTHR46797:SF24">
    <property type="entry name" value="DNA-BINDING PHAGE PROTEIN"/>
    <property type="match status" value="1"/>
</dbReference>
<dbReference type="SMART" id="SM00530">
    <property type="entry name" value="HTH_XRE"/>
    <property type="match status" value="1"/>
</dbReference>
<dbReference type="Pfam" id="PF01381">
    <property type="entry name" value="HTH_3"/>
    <property type="match status" value="1"/>
</dbReference>
<evidence type="ECO:0000256" key="1">
    <source>
        <dbReference type="ARBA" id="ARBA00023125"/>
    </source>
</evidence>
<dbReference type="SUPFAM" id="SSF47413">
    <property type="entry name" value="lambda repressor-like DNA-binding domains"/>
    <property type="match status" value="1"/>
</dbReference>
<evidence type="ECO:0000313" key="4">
    <source>
        <dbReference type="Proteomes" id="UP000809829"/>
    </source>
</evidence>
<dbReference type="InterPro" id="IPR014710">
    <property type="entry name" value="RmlC-like_jellyroll"/>
</dbReference>
<dbReference type="CDD" id="cd02209">
    <property type="entry name" value="cupin_XRE_C"/>
    <property type="match status" value="1"/>
</dbReference>
<dbReference type="InterPro" id="IPR013096">
    <property type="entry name" value="Cupin_2"/>
</dbReference>
<dbReference type="InterPro" id="IPR001387">
    <property type="entry name" value="Cro/C1-type_HTH"/>
</dbReference>
<keyword evidence="1" id="KW-0238">DNA-binding</keyword>
<accession>A0ABS2QVF5</accession>
<dbReference type="InterPro" id="IPR010982">
    <property type="entry name" value="Lambda_DNA-bd_dom_sf"/>
</dbReference>
<dbReference type="SUPFAM" id="SSF51182">
    <property type="entry name" value="RmlC-like cupins"/>
    <property type="match status" value="1"/>
</dbReference>
<comment type="caution">
    <text evidence="3">The sequence shown here is derived from an EMBL/GenBank/DDBJ whole genome shotgun (WGS) entry which is preliminary data.</text>
</comment>
<dbReference type="EMBL" id="JAFBFC010000004">
    <property type="protein sequence ID" value="MBM7703439.1"/>
    <property type="molecule type" value="Genomic_DNA"/>
</dbReference>
<dbReference type="Proteomes" id="UP000809829">
    <property type="component" value="Unassembled WGS sequence"/>
</dbReference>
<protein>
    <submittedName>
        <fullName evidence="3">Transcriptional regulator with XRE-family HTH domain</fullName>
    </submittedName>
</protein>
<dbReference type="PANTHER" id="PTHR46797">
    <property type="entry name" value="HTH-TYPE TRANSCRIPTIONAL REGULATOR"/>
    <property type="match status" value="1"/>
</dbReference>
<gene>
    <name evidence="3" type="ORF">JOC83_002288</name>
</gene>
<organism evidence="3 4">
    <name type="scientific">Priestia iocasae</name>
    <dbReference type="NCBI Taxonomy" id="2291674"/>
    <lineage>
        <taxon>Bacteria</taxon>
        <taxon>Bacillati</taxon>
        <taxon>Bacillota</taxon>
        <taxon>Bacilli</taxon>
        <taxon>Bacillales</taxon>
        <taxon>Bacillaceae</taxon>
        <taxon>Priestia</taxon>
    </lineage>
</organism>
<dbReference type="PROSITE" id="PS50943">
    <property type="entry name" value="HTH_CROC1"/>
    <property type="match status" value="1"/>
</dbReference>
<dbReference type="InterPro" id="IPR050807">
    <property type="entry name" value="TransReg_Diox_bact_type"/>
</dbReference>
<dbReference type="Gene3D" id="1.10.260.40">
    <property type="entry name" value="lambda repressor-like DNA-binding domains"/>
    <property type="match status" value="1"/>
</dbReference>
<name>A0ABS2QVF5_9BACI</name>
<reference evidence="3 4" key="1">
    <citation type="submission" date="2021-01" db="EMBL/GenBank/DDBJ databases">
        <title>Genomic Encyclopedia of Type Strains, Phase IV (KMG-IV): sequencing the most valuable type-strain genomes for metagenomic binning, comparative biology and taxonomic classification.</title>
        <authorList>
            <person name="Goeker M."/>
        </authorList>
    </citation>
    <scope>NUCLEOTIDE SEQUENCE [LARGE SCALE GENOMIC DNA]</scope>
    <source>
        <strain evidence="3 4">DSM 104297</strain>
    </source>
</reference>
<dbReference type="InterPro" id="IPR011051">
    <property type="entry name" value="RmlC_Cupin_sf"/>
</dbReference>